<proteinExistence type="predicted"/>
<keyword evidence="3" id="KW-1185">Reference proteome</keyword>
<dbReference type="Pfam" id="PF02698">
    <property type="entry name" value="DUF218"/>
    <property type="match status" value="1"/>
</dbReference>
<reference evidence="2 3" key="1">
    <citation type="journal article" date="2020" name="Int. J. Syst. Evol. Microbiol.">
        <title>Novel acetic acid bacteria from cider fermentations: Acetobacter conturbans sp. nov. and Acetobacter fallax sp. nov.</title>
        <authorList>
            <person name="Sombolestani A.S."/>
            <person name="Cleenwerck I."/>
            <person name="Cnockaert M."/>
            <person name="Borremans W."/>
            <person name="Wieme A.D."/>
            <person name="De Vuyst L."/>
            <person name="Vandamme P."/>
        </authorList>
    </citation>
    <scope>NUCLEOTIDE SEQUENCE [LARGE SCALE GENOMIC DNA]</scope>
    <source>
        <strain evidence="2 3">LMG 1627</strain>
    </source>
</reference>
<evidence type="ECO:0000313" key="2">
    <source>
        <dbReference type="EMBL" id="NHN88635.1"/>
    </source>
</evidence>
<comment type="caution">
    <text evidence="2">The sequence shown here is derived from an EMBL/GenBank/DDBJ whole genome shotgun (WGS) entry which is preliminary data.</text>
</comment>
<evidence type="ECO:0000313" key="3">
    <source>
        <dbReference type="Proteomes" id="UP000631653"/>
    </source>
</evidence>
<gene>
    <name evidence="2" type="ORF">GOB81_08330</name>
</gene>
<dbReference type="CDD" id="cd06259">
    <property type="entry name" value="YdcF-like"/>
    <property type="match status" value="1"/>
</dbReference>
<protein>
    <submittedName>
        <fullName evidence="2">YdcF family protein</fullName>
    </submittedName>
</protein>
<organism evidence="2 3">
    <name type="scientific">Acetobacter conturbans</name>
    <dbReference type="NCBI Taxonomy" id="1737472"/>
    <lineage>
        <taxon>Bacteria</taxon>
        <taxon>Pseudomonadati</taxon>
        <taxon>Pseudomonadota</taxon>
        <taxon>Alphaproteobacteria</taxon>
        <taxon>Acetobacterales</taxon>
        <taxon>Acetobacteraceae</taxon>
        <taxon>Acetobacter</taxon>
    </lineage>
</organism>
<dbReference type="Gene3D" id="3.40.50.620">
    <property type="entry name" value="HUPs"/>
    <property type="match status" value="1"/>
</dbReference>
<feature type="domain" description="DUF218" evidence="1">
    <location>
        <begin position="5"/>
        <end position="139"/>
    </location>
</feature>
<dbReference type="Proteomes" id="UP000631653">
    <property type="component" value="Unassembled WGS sequence"/>
</dbReference>
<dbReference type="InterPro" id="IPR014729">
    <property type="entry name" value="Rossmann-like_a/b/a_fold"/>
</dbReference>
<name>A0ABX0K053_9PROT</name>
<accession>A0ABX0K053</accession>
<evidence type="ECO:0000259" key="1">
    <source>
        <dbReference type="Pfam" id="PF02698"/>
    </source>
</evidence>
<dbReference type="EMBL" id="WOSY01000006">
    <property type="protein sequence ID" value="NHN88635.1"/>
    <property type="molecule type" value="Genomic_DNA"/>
</dbReference>
<dbReference type="PANTHER" id="PTHR30336">
    <property type="entry name" value="INNER MEMBRANE PROTEIN, PROBABLE PERMEASE"/>
    <property type="match status" value="1"/>
</dbReference>
<dbReference type="RefSeq" id="WP_173569945.1">
    <property type="nucleotide sequence ID" value="NZ_WOSY01000006.1"/>
</dbReference>
<dbReference type="InterPro" id="IPR051599">
    <property type="entry name" value="Cell_Envelope_Assoc"/>
</dbReference>
<sequence length="165" mass="18210">MTLPVIVFGAALYPDGSPRPVLLARVQAAFHFGKSRQDCLYIVTGGVPQGGRTEADVMSGLLREAGVPSAAILPEDRSGDTYESAIACHQMLRERGYDGPVAVVTSDFHMMRCTAMLRTLGWSIVAVPAPTRSDISLQRLIWVHAREYPATVWDVFLVLLWRLRQ</sequence>
<dbReference type="PANTHER" id="PTHR30336:SF20">
    <property type="entry name" value="DUF218 DOMAIN-CONTAINING PROTEIN"/>
    <property type="match status" value="1"/>
</dbReference>
<dbReference type="InterPro" id="IPR003848">
    <property type="entry name" value="DUF218"/>
</dbReference>